<organism evidence="9">
    <name type="scientific">Haptolina ericina</name>
    <dbReference type="NCBI Taxonomy" id="156174"/>
    <lineage>
        <taxon>Eukaryota</taxon>
        <taxon>Haptista</taxon>
        <taxon>Haptophyta</taxon>
        <taxon>Prymnesiophyceae</taxon>
        <taxon>Prymnesiales</taxon>
        <taxon>Prymnesiaceae</taxon>
        <taxon>Haptolina</taxon>
    </lineage>
</organism>
<keyword evidence="3" id="KW-0732">Signal</keyword>
<dbReference type="GO" id="GO:0000139">
    <property type="term" value="C:Golgi membrane"/>
    <property type="evidence" value="ECO:0007669"/>
    <property type="project" value="TreeGrafter"/>
</dbReference>
<dbReference type="InterPro" id="IPR005052">
    <property type="entry name" value="Lectin_leg"/>
</dbReference>
<dbReference type="PANTHER" id="PTHR12223">
    <property type="entry name" value="VESICULAR MANNOSE-BINDING LECTIN"/>
    <property type="match status" value="1"/>
</dbReference>
<dbReference type="SUPFAM" id="SSF49899">
    <property type="entry name" value="Concanavalin A-like lectins/glucanases"/>
    <property type="match status" value="1"/>
</dbReference>
<evidence type="ECO:0000259" key="8">
    <source>
        <dbReference type="PROSITE" id="PS51328"/>
    </source>
</evidence>
<feature type="coiled-coil region" evidence="6">
    <location>
        <begin position="227"/>
        <end position="307"/>
    </location>
</feature>
<evidence type="ECO:0000313" key="9">
    <source>
        <dbReference type="EMBL" id="CAE0109323.1"/>
    </source>
</evidence>
<evidence type="ECO:0000256" key="4">
    <source>
        <dbReference type="ARBA" id="ARBA00022989"/>
    </source>
</evidence>
<evidence type="ECO:0000256" key="2">
    <source>
        <dbReference type="ARBA" id="ARBA00022692"/>
    </source>
</evidence>
<feature type="domain" description="L-type lectin-like" evidence="8">
    <location>
        <begin position="1"/>
        <end position="183"/>
    </location>
</feature>
<evidence type="ECO:0000256" key="1">
    <source>
        <dbReference type="ARBA" id="ARBA00004479"/>
    </source>
</evidence>
<dbReference type="AlphaFoldDB" id="A0A7S3AMB7"/>
<keyword evidence="6" id="KW-0175">Coiled coil</keyword>
<keyword evidence="5 7" id="KW-0472">Membrane</keyword>
<feature type="transmembrane region" description="Helical" evidence="7">
    <location>
        <begin position="314"/>
        <end position="333"/>
    </location>
</feature>
<dbReference type="GO" id="GO:0005537">
    <property type="term" value="F:D-mannose binding"/>
    <property type="evidence" value="ECO:0007669"/>
    <property type="project" value="TreeGrafter"/>
</dbReference>
<evidence type="ECO:0000256" key="7">
    <source>
        <dbReference type="SAM" id="Phobius"/>
    </source>
</evidence>
<dbReference type="GO" id="GO:0005789">
    <property type="term" value="C:endoplasmic reticulum membrane"/>
    <property type="evidence" value="ECO:0007669"/>
    <property type="project" value="TreeGrafter"/>
</dbReference>
<reference evidence="9" key="1">
    <citation type="submission" date="2021-01" db="EMBL/GenBank/DDBJ databases">
        <authorList>
            <person name="Corre E."/>
            <person name="Pelletier E."/>
            <person name="Niang G."/>
            <person name="Scheremetjew M."/>
            <person name="Finn R."/>
            <person name="Kale V."/>
            <person name="Holt S."/>
            <person name="Cochrane G."/>
            <person name="Meng A."/>
            <person name="Brown T."/>
            <person name="Cohen L."/>
        </authorList>
    </citation>
    <scope>NUCLEOTIDE SEQUENCE</scope>
    <source>
        <strain evidence="9">CCMP281</strain>
    </source>
</reference>
<keyword evidence="2 7" id="KW-0812">Transmembrane</keyword>
<gene>
    <name evidence="9" type="ORF">HERI1096_LOCUS9983</name>
</gene>
<comment type="subcellular location">
    <subcellularLocation>
        <location evidence="1">Membrane</location>
        <topology evidence="1">Single-pass type I membrane protein</topology>
    </subcellularLocation>
</comment>
<dbReference type="PROSITE" id="PS51328">
    <property type="entry name" value="L_LECTIN_LIKE"/>
    <property type="match status" value="1"/>
</dbReference>
<proteinExistence type="predicted"/>
<dbReference type="PANTHER" id="PTHR12223:SF28">
    <property type="entry name" value="LECTIN, MANNOSE BINDING 1 LIKE"/>
    <property type="match status" value="1"/>
</dbReference>
<dbReference type="InterPro" id="IPR013320">
    <property type="entry name" value="ConA-like_dom_sf"/>
</dbReference>
<protein>
    <recommendedName>
        <fullName evidence="8">L-type lectin-like domain-containing protein</fullName>
    </recommendedName>
</protein>
<accession>A0A7S3AMB7</accession>
<dbReference type="GO" id="GO:0030134">
    <property type="term" value="C:COPII-coated ER to Golgi transport vesicle"/>
    <property type="evidence" value="ECO:0007669"/>
    <property type="project" value="TreeGrafter"/>
</dbReference>
<evidence type="ECO:0000256" key="6">
    <source>
        <dbReference type="SAM" id="Coils"/>
    </source>
</evidence>
<dbReference type="Pfam" id="PF03388">
    <property type="entry name" value="Lectin_leg-like"/>
    <property type="match status" value="1"/>
</dbReference>
<keyword evidence="4 7" id="KW-1133">Transmembrane helix</keyword>
<evidence type="ECO:0000256" key="5">
    <source>
        <dbReference type="ARBA" id="ARBA00023136"/>
    </source>
</evidence>
<dbReference type="InterPro" id="IPR051136">
    <property type="entry name" value="Intracellular_Lectin-GPT"/>
</dbReference>
<evidence type="ECO:0000256" key="3">
    <source>
        <dbReference type="ARBA" id="ARBA00022729"/>
    </source>
</evidence>
<dbReference type="GO" id="GO:0006888">
    <property type="term" value="P:endoplasmic reticulum to Golgi vesicle-mediated transport"/>
    <property type="evidence" value="ECO:0007669"/>
    <property type="project" value="TreeGrafter"/>
</dbReference>
<dbReference type="Gene3D" id="2.60.120.200">
    <property type="match status" value="1"/>
</dbReference>
<dbReference type="GO" id="GO:0005793">
    <property type="term" value="C:endoplasmic reticulum-Golgi intermediate compartment"/>
    <property type="evidence" value="ECO:0007669"/>
    <property type="project" value="TreeGrafter"/>
</dbReference>
<name>A0A7S3AMB7_9EUKA</name>
<dbReference type="EMBL" id="HBHX01017906">
    <property type="protein sequence ID" value="CAE0109323.1"/>
    <property type="molecule type" value="Transcribed_RNA"/>
</dbReference>
<sequence>MLEVRASGTSPHLYGDGLAIWLVTNPDHIEGDVFGREDHWKGLGLFFDTFQNLDHSHHHKHPYIYAMMNDGTKGYIPDAEKPDPTKQVLPGAVENSGCSYDFRYAETREDVSVLNHTRVHMTYKGKALKVRIQQTSIGQTKEWYNCFDMQNVDIPPNAYFGVSSATGDLVDNHDIIQFNVRSLAGVENAEEDYDKWAKLEQDLINSKLEEFDMRPAEALQRDYQRVLRAQAAEIKTLHNDMELLKQSLEFTLASMSSGLETQKEKLDDKSHDMREVSKKMEEQTAVAADVQKQKDEIEGLKKEIELKASGGGGWRLPFFILFALIVAVGGIGYNRYRKLSKSHFL</sequence>